<reference evidence="6 7" key="1">
    <citation type="submission" date="2024-02" db="EMBL/GenBank/DDBJ databases">
        <title>De novo assembly and annotation of 12 fungi associated with fruit tree decline syndrome in Ontario, Canada.</title>
        <authorList>
            <person name="Sulman M."/>
            <person name="Ellouze W."/>
            <person name="Ilyukhin E."/>
        </authorList>
    </citation>
    <scope>NUCLEOTIDE SEQUENCE [LARGE SCALE GENOMIC DNA]</scope>
    <source>
        <strain evidence="6 7">M42-189</strain>
    </source>
</reference>
<protein>
    <recommendedName>
        <fullName evidence="5">Helicase ATP-binding domain-containing protein</fullName>
    </recommendedName>
</protein>
<dbReference type="InterPro" id="IPR027417">
    <property type="entry name" value="P-loop_NTPase"/>
</dbReference>
<keyword evidence="7" id="KW-1185">Reference proteome</keyword>
<organism evidence="6 7">
    <name type="scientific">Paraconiothyrium brasiliense</name>
    <dbReference type="NCBI Taxonomy" id="300254"/>
    <lineage>
        <taxon>Eukaryota</taxon>
        <taxon>Fungi</taxon>
        <taxon>Dikarya</taxon>
        <taxon>Ascomycota</taxon>
        <taxon>Pezizomycotina</taxon>
        <taxon>Dothideomycetes</taxon>
        <taxon>Pleosporomycetidae</taxon>
        <taxon>Pleosporales</taxon>
        <taxon>Massarineae</taxon>
        <taxon>Didymosphaeriaceae</taxon>
        <taxon>Paraconiothyrium</taxon>
    </lineage>
</organism>
<accession>A0ABR3RS06</accession>
<dbReference type="SUPFAM" id="SSF52540">
    <property type="entry name" value="P-loop containing nucleoside triphosphate hydrolases"/>
    <property type="match status" value="2"/>
</dbReference>
<dbReference type="PANTHER" id="PTHR45626:SF26">
    <property type="entry name" value="FAMILY HELICASE, PUTATIVE (AFU_ORTHOLOGUE AFUA_2G09120)-RELATED"/>
    <property type="match status" value="1"/>
</dbReference>
<dbReference type="EMBL" id="JAKJXO020000004">
    <property type="protein sequence ID" value="KAL1606717.1"/>
    <property type="molecule type" value="Genomic_DNA"/>
</dbReference>
<dbReference type="InterPro" id="IPR014001">
    <property type="entry name" value="Helicase_ATP-bd"/>
</dbReference>
<keyword evidence="1" id="KW-0547">Nucleotide-binding</keyword>
<gene>
    <name evidence="6" type="ORF">SLS60_004124</name>
</gene>
<dbReference type="Gene3D" id="3.40.50.300">
    <property type="entry name" value="P-loop containing nucleotide triphosphate hydrolases"/>
    <property type="match status" value="1"/>
</dbReference>
<evidence type="ECO:0000259" key="5">
    <source>
        <dbReference type="SMART" id="SM00487"/>
    </source>
</evidence>
<feature type="domain" description="Helicase ATP-binding" evidence="5">
    <location>
        <begin position="489"/>
        <end position="860"/>
    </location>
</feature>
<name>A0ABR3RS06_9PLEO</name>
<comment type="caution">
    <text evidence="6">The sequence shown here is derived from an EMBL/GenBank/DDBJ whole genome shotgun (WGS) entry which is preliminary data.</text>
</comment>
<dbReference type="InterPro" id="IPR050628">
    <property type="entry name" value="SNF2_RAD54_helicase_TF"/>
</dbReference>
<dbReference type="Gene3D" id="3.40.50.10810">
    <property type="entry name" value="Tandem AAA-ATPase domain"/>
    <property type="match status" value="2"/>
</dbReference>
<evidence type="ECO:0000256" key="4">
    <source>
        <dbReference type="SAM" id="MobiDB-lite"/>
    </source>
</evidence>
<keyword evidence="3" id="KW-0067">ATP-binding</keyword>
<evidence type="ECO:0000256" key="2">
    <source>
        <dbReference type="ARBA" id="ARBA00022801"/>
    </source>
</evidence>
<evidence type="ECO:0000256" key="1">
    <source>
        <dbReference type="ARBA" id="ARBA00022741"/>
    </source>
</evidence>
<evidence type="ECO:0000313" key="7">
    <source>
        <dbReference type="Proteomes" id="UP001521785"/>
    </source>
</evidence>
<dbReference type="Pfam" id="PF00176">
    <property type="entry name" value="SNF2-rel_dom"/>
    <property type="match status" value="1"/>
</dbReference>
<evidence type="ECO:0000256" key="3">
    <source>
        <dbReference type="ARBA" id="ARBA00022840"/>
    </source>
</evidence>
<dbReference type="SMART" id="SM00487">
    <property type="entry name" value="DEXDc"/>
    <property type="match status" value="1"/>
</dbReference>
<dbReference type="CDD" id="cd18793">
    <property type="entry name" value="SF2_C_SNF"/>
    <property type="match status" value="1"/>
</dbReference>
<keyword evidence="2" id="KW-0378">Hydrolase</keyword>
<dbReference type="Proteomes" id="UP001521785">
    <property type="component" value="Unassembled WGS sequence"/>
</dbReference>
<feature type="region of interest" description="Disordered" evidence="4">
    <location>
        <begin position="746"/>
        <end position="766"/>
    </location>
</feature>
<sequence>MRQQSPSAFIIEWRPNLPSRIIFKNFSGFSFSESFQAQLPHDGLAKAFANRMTEVDVESRQFYIEDFTRHVGFWKVLYKSEQANLELSIGEKLQWLLYIHCSPDVPGDSALRELLKNPVARGSVKDTLLSAEWEIFVPSVRSIPLRFQGSSKTHQSFRNSLGLLQFQSETIPARLYIRPDGKKPVDGPYDRDNVTGDYDHLPHCGTASNCLYKRSSNPPLYFFLNPDPLRLGNDSFHFSFDCEKLQPGDQHQSLAHLNSSWRPWNPVDTNNKSVNAIFPGTWERATVGTMILASDTLSLSAKVLANTKSLSEHKTVCTTAISVLEVDTSEVLPTKNIDDYLWALDNVTSVPSFTDWQSFGPGSVIQCACAPAYPRLRWNIDKAGVATAYEDPKEAAACERALKTRCPIFHIETEAVDNATCIRFGVNISSLAHRAVRSLLRTRQSTPTEPVKVTWRLLTNQRGTASVRFQKFRLQSNANDKPFSKRLKIVYELRGAQPHALEWMRTQERGTRFTFTEVEEAVHEKLGWRAEARAQVDTHVRGGVLADRPSFGKTVITIALIQSEFEECGEDKCVIERNSVTTPKLHLIDTAATLIVCPPHLVDQWQEEFKKFLGPNQYEHYSIVLIKTFAELQSLNFEHVQTSRVVIVSWAVLADREYVACLAEFTAMPEPATASNVKGAPNYRAFDAWMNRVSQELPSQLAKQQQMTSVDFSASTNRLLHQRLSETEFNMSLPLRLRHGSQYQPYTPTQAAKKKSETNVNSPKGRSRRLSVPLLHLFHFNRIVVDEYHYLNVQQKDQKKAHENLLSSVGVKTIAAHKRWVLSGTPSLGSFSDIDNIASFLDIRLGRYTALVNTGKRTQVEEMQCEAQTKVEKFLSDKETMSLQWHQARHQLAQEFLDKFVRQNDPSLEHIQCSESLQVIELDVAHHAVYLELSQHLIAQRMALRRMKNTEGADRTSRLNASLNGSNTGEDALLKCALSYATHDDESGLRILLQKRSEEYNNTVAELECLLRGFEGYRKVKFKGLQKCEKEEASIFSFYTYFRKDVCIDNWLGDNEATAKIRALLKDAETNPDRIGFIEGKTLDEKIKNAKKAFSKLRMFANQLVFRTRSERFISNVQSLIRPLSMNLIQATHIGSQKERISGRSFGRKLDAVAKLIKTFPVNDQGLVFAPNVQTISDLRELCDHHSISYLTPTERNPAKAIQDFKKSSDTKVLILDLTSETAAGVNLFNANHIIFVAPVLVKSQYEYDAAMEQAIARSRRYGQEKKVHIYHFAALRTVDVDVLEHRHKRKNGITDVMTPVPLPSVPLERRERTRLVKNDKGGMALVPVSWLKDEDARKKMGVVEHPETFNSLINFSETFDSEA</sequence>
<proteinExistence type="predicted"/>
<dbReference type="PANTHER" id="PTHR45626">
    <property type="entry name" value="TRANSCRIPTION TERMINATION FACTOR 2-RELATED"/>
    <property type="match status" value="1"/>
</dbReference>
<dbReference type="InterPro" id="IPR038718">
    <property type="entry name" value="SNF2-like_sf"/>
</dbReference>
<evidence type="ECO:0000313" key="6">
    <source>
        <dbReference type="EMBL" id="KAL1606717.1"/>
    </source>
</evidence>
<dbReference type="InterPro" id="IPR049730">
    <property type="entry name" value="SNF2/RAD54-like_C"/>
</dbReference>
<dbReference type="InterPro" id="IPR000330">
    <property type="entry name" value="SNF2_N"/>
</dbReference>